<keyword evidence="4" id="KW-1185">Reference proteome</keyword>
<dbReference type="PANTHER" id="PTHR43264">
    <property type="match status" value="1"/>
</dbReference>
<dbReference type="PANTHER" id="PTHR43264:SF1">
    <property type="entry name" value="INOSINE_URIDINE-PREFERRING NUCLEOSIDE HYDROLASE DOMAIN-CONTAINING PROTEIN"/>
    <property type="match status" value="1"/>
</dbReference>
<evidence type="ECO:0000313" key="4">
    <source>
        <dbReference type="Proteomes" id="UP000320496"/>
    </source>
</evidence>
<evidence type="ECO:0000256" key="1">
    <source>
        <dbReference type="SAM" id="SignalP"/>
    </source>
</evidence>
<keyword evidence="3" id="KW-0378">Hydrolase</keyword>
<dbReference type="RefSeq" id="WP_145372391.1">
    <property type="nucleotide sequence ID" value="NZ_CP036275.1"/>
</dbReference>
<feature type="chain" id="PRO_5021836477" evidence="1">
    <location>
        <begin position="22"/>
        <end position="350"/>
    </location>
</feature>
<feature type="domain" description="Inosine/uridine-preferring nucleoside hydrolase" evidence="2">
    <location>
        <begin position="34"/>
        <end position="237"/>
    </location>
</feature>
<dbReference type="SUPFAM" id="SSF53590">
    <property type="entry name" value="Nucleoside hydrolase"/>
    <property type="match status" value="1"/>
</dbReference>
<dbReference type="Proteomes" id="UP000320496">
    <property type="component" value="Chromosome"/>
</dbReference>
<organism evidence="3 4">
    <name type="scientific">Maioricimonas rarisocia</name>
    <dbReference type="NCBI Taxonomy" id="2528026"/>
    <lineage>
        <taxon>Bacteria</taxon>
        <taxon>Pseudomonadati</taxon>
        <taxon>Planctomycetota</taxon>
        <taxon>Planctomycetia</taxon>
        <taxon>Planctomycetales</taxon>
        <taxon>Planctomycetaceae</taxon>
        <taxon>Maioricimonas</taxon>
    </lineage>
</organism>
<gene>
    <name evidence="3" type="ORF">Mal4_55540</name>
</gene>
<dbReference type="Gene3D" id="3.90.245.10">
    <property type="entry name" value="Ribonucleoside hydrolase-like"/>
    <property type="match status" value="1"/>
</dbReference>
<name>A0A517ZFH5_9PLAN</name>
<sequence precursor="true">MRVSFLTLLAVIAMCATHRDAAAQTAADEPVPFIFDTDIGNDVDDVLALGMIHALEARGECRLLAVTVTKDHELAAPFVDAVNTFYGRGDVPIGVVRDGVTPATGRFNILADQKDDGQLRYPHDLMSGADAPDAVTVLRKALAGEEDGTVVMAQVGFSTNFARLLDSKPDDVSPLSGRELVAKKVRLLSIMAGAFELIKGKIHPEYNVIKDIPSAQKLAEEWPTPVIFSGYEIGLSIPYPSESILKDYDYVEHHPLAEAYHLYIPPPHNRPTWDLTSVLYGIRPDRGYFDLSPEGRVTIDDKGVTTFEAQEGGPHRYLIASPEQKIRVTEVQVQLASQPPVHNSSAKNDQ</sequence>
<reference evidence="3 4" key="1">
    <citation type="submission" date="2019-02" db="EMBL/GenBank/DDBJ databases">
        <title>Deep-cultivation of Planctomycetes and their phenomic and genomic characterization uncovers novel biology.</title>
        <authorList>
            <person name="Wiegand S."/>
            <person name="Jogler M."/>
            <person name="Boedeker C."/>
            <person name="Pinto D."/>
            <person name="Vollmers J."/>
            <person name="Rivas-Marin E."/>
            <person name="Kohn T."/>
            <person name="Peeters S.H."/>
            <person name="Heuer A."/>
            <person name="Rast P."/>
            <person name="Oberbeckmann S."/>
            <person name="Bunk B."/>
            <person name="Jeske O."/>
            <person name="Meyerdierks A."/>
            <person name="Storesund J.E."/>
            <person name="Kallscheuer N."/>
            <person name="Luecker S."/>
            <person name="Lage O.M."/>
            <person name="Pohl T."/>
            <person name="Merkel B.J."/>
            <person name="Hornburger P."/>
            <person name="Mueller R.-W."/>
            <person name="Bruemmer F."/>
            <person name="Labrenz M."/>
            <person name="Spormann A.M."/>
            <person name="Op den Camp H."/>
            <person name="Overmann J."/>
            <person name="Amann R."/>
            <person name="Jetten M.S.M."/>
            <person name="Mascher T."/>
            <person name="Medema M.H."/>
            <person name="Devos D.P."/>
            <person name="Kaster A.-K."/>
            <person name="Ovreas L."/>
            <person name="Rohde M."/>
            <person name="Galperin M.Y."/>
            <person name="Jogler C."/>
        </authorList>
    </citation>
    <scope>NUCLEOTIDE SEQUENCE [LARGE SCALE GENOMIC DNA]</scope>
    <source>
        <strain evidence="3 4">Mal4</strain>
    </source>
</reference>
<dbReference type="InterPro" id="IPR036452">
    <property type="entry name" value="Ribo_hydro-like"/>
</dbReference>
<dbReference type="InterPro" id="IPR001910">
    <property type="entry name" value="Inosine/uridine_hydrolase_dom"/>
</dbReference>
<accession>A0A517ZFH5</accession>
<protein>
    <submittedName>
        <fullName evidence="3">Inosine-uridine preferring nucleoside hydrolase</fullName>
    </submittedName>
</protein>
<evidence type="ECO:0000313" key="3">
    <source>
        <dbReference type="EMBL" id="QDU41189.1"/>
    </source>
</evidence>
<keyword evidence="1" id="KW-0732">Signal</keyword>
<dbReference type="AlphaFoldDB" id="A0A517ZFH5"/>
<dbReference type="GO" id="GO:0016799">
    <property type="term" value="F:hydrolase activity, hydrolyzing N-glycosyl compounds"/>
    <property type="evidence" value="ECO:0007669"/>
    <property type="project" value="InterPro"/>
</dbReference>
<proteinExistence type="predicted"/>
<evidence type="ECO:0000259" key="2">
    <source>
        <dbReference type="Pfam" id="PF01156"/>
    </source>
</evidence>
<dbReference type="OrthoDB" id="209323at2"/>
<dbReference type="CDD" id="cd02652">
    <property type="entry name" value="nuc_hydro_2"/>
    <property type="match status" value="1"/>
</dbReference>
<dbReference type="Pfam" id="PF01156">
    <property type="entry name" value="IU_nuc_hydro"/>
    <property type="match status" value="1"/>
</dbReference>
<feature type="signal peptide" evidence="1">
    <location>
        <begin position="1"/>
        <end position="21"/>
    </location>
</feature>
<dbReference type="KEGG" id="mri:Mal4_55540"/>
<dbReference type="EMBL" id="CP036275">
    <property type="protein sequence ID" value="QDU41189.1"/>
    <property type="molecule type" value="Genomic_DNA"/>
</dbReference>